<dbReference type="GO" id="GO:0005254">
    <property type="term" value="F:chloride channel activity"/>
    <property type="evidence" value="ECO:0007669"/>
    <property type="project" value="TreeGrafter"/>
</dbReference>
<feature type="transmembrane region" description="Helical" evidence="6">
    <location>
        <begin position="365"/>
        <end position="384"/>
    </location>
</feature>
<evidence type="ECO:0000256" key="1">
    <source>
        <dbReference type="ARBA" id="ARBA00004141"/>
    </source>
</evidence>
<evidence type="ECO:0000256" key="2">
    <source>
        <dbReference type="ARBA" id="ARBA00022692"/>
    </source>
</evidence>
<feature type="transmembrane region" description="Helical" evidence="6">
    <location>
        <begin position="489"/>
        <end position="514"/>
    </location>
</feature>
<name>A0A024UFG6_9STRA</name>
<dbReference type="PANTHER" id="PTHR12308">
    <property type="entry name" value="ANOCTAMIN"/>
    <property type="match status" value="1"/>
</dbReference>
<comment type="subcellular location">
    <subcellularLocation>
        <location evidence="1">Membrane</location>
        <topology evidence="1">Multi-pass membrane protein</topology>
    </subcellularLocation>
</comment>
<proteinExistence type="predicted"/>
<keyword evidence="2 6" id="KW-0812">Transmembrane</keyword>
<accession>A0A024UFG6</accession>
<sequence length="839" mass="93785">MDRRSSRQQPAATTGPASAKAMVSPRRRRSANGHGSADRNVGEIFVDIESPVGCTSHTASGGTAPSAWTTSTPRKSSILRRAALPSANDDGGTQIGALSKVEAEFDFAIIFKPSRTDEFGVAEGSDRRLSMAPPVSSNLKAFYKKNPHKASAEVLRRLHTAGLQTKRIRSLDGKKLLVKVKATQEALEHGAEQMKLKKQRRCDLMWVEFSTKLRSTFVDFDATAAPEGVMQFLDKDKQSIVHFLLTSDEGGAGLNDHNELFGAVVEHMMPLHKANLEYLRHVWVSYWRPSSPASNAWVARVACLGRLIRHCLNQPLDDVAKYFGEKVAFYFAWVEMYTKWLVAPVVVGIFLFTQQVETASLDQPLAPLYALFMAVWASSFLVAWKRRANSLAYRWGVLGYEDDEEVLRPAFRLSTMSSRCSWKRWLKYSVTWSVVVGCIAAILTIMYTAFTARDRVEEESLAIKNNLTATLQQHNLTLSSIHDILTPPFWLYCLVMPMLYGLCIPLLDIAFTWLATKMTIWENHATESAHQSALILKVFPFRCIHVFATLYYYAFTAGNNLLRVAIQLATFMLSGQMWNNVVKTGVPLLRRRYQLRRKRQATTKLLDNDQRHNTGGGLAAGGSNMELHGRSTVTRAQHQCLRLEHATSEVWDECHLDPYDTFDDYTEMLIQFGYVSFFTVAFPLAPLLAFVNNVVSLRVVAFKLCHTTQRPRAYKASGIGIWLPVLHMMSVVAVITNCLHVAFTTTQIEQYLPGITPSAKVWVVFVAEHAVVALQFCIAFAVPTMTPDVAAKVRLERAFAKSATATLVTSFHTSPPQHGEVEDPPDEAAAEDINVELVL</sequence>
<feature type="transmembrane region" description="Helical" evidence="6">
    <location>
        <begin position="330"/>
        <end position="353"/>
    </location>
</feature>
<evidence type="ECO:0000256" key="5">
    <source>
        <dbReference type="SAM" id="MobiDB-lite"/>
    </source>
</evidence>
<gene>
    <name evidence="8" type="ORF">H310_04012</name>
</gene>
<dbReference type="RefSeq" id="XP_008866348.1">
    <property type="nucleotide sequence ID" value="XM_008868126.1"/>
</dbReference>
<evidence type="ECO:0000256" key="6">
    <source>
        <dbReference type="SAM" id="Phobius"/>
    </source>
</evidence>
<dbReference type="Pfam" id="PF04547">
    <property type="entry name" value="Anoctamin"/>
    <property type="match status" value="1"/>
</dbReference>
<feature type="transmembrane region" description="Helical" evidence="6">
    <location>
        <begin position="674"/>
        <end position="700"/>
    </location>
</feature>
<dbReference type="InterPro" id="IPR049452">
    <property type="entry name" value="Anoctamin_TM"/>
</dbReference>
<dbReference type="VEuPathDB" id="FungiDB:H310_04012"/>
<reference evidence="8" key="1">
    <citation type="submission" date="2013-12" db="EMBL/GenBank/DDBJ databases">
        <title>The Genome Sequence of Aphanomyces invadans NJM9701.</title>
        <authorList>
            <consortium name="The Broad Institute Genomics Platform"/>
            <person name="Russ C."/>
            <person name="Tyler B."/>
            <person name="van West P."/>
            <person name="Dieguez-Uribeondo J."/>
            <person name="Young S.K."/>
            <person name="Zeng Q."/>
            <person name="Gargeya S."/>
            <person name="Fitzgerald M."/>
            <person name="Abouelleil A."/>
            <person name="Alvarado L."/>
            <person name="Chapman S.B."/>
            <person name="Gainer-Dewar J."/>
            <person name="Goldberg J."/>
            <person name="Griggs A."/>
            <person name="Gujja S."/>
            <person name="Hansen M."/>
            <person name="Howarth C."/>
            <person name="Imamovic A."/>
            <person name="Ireland A."/>
            <person name="Larimer J."/>
            <person name="McCowan C."/>
            <person name="Murphy C."/>
            <person name="Pearson M."/>
            <person name="Poon T.W."/>
            <person name="Priest M."/>
            <person name="Roberts A."/>
            <person name="Saif S."/>
            <person name="Shea T."/>
            <person name="Sykes S."/>
            <person name="Wortman J."/>
            <person name="Nusbaum C."/>
            <person name="Birren B."/>
        </authorList>
    </citation>
    <scope>NUCLEOTIDE SEQUENCE [LARGE SCALE GENOMIC DNA]</scope>
    <source>
        <strain evidence="8">NJM9701</strain>
    </source>
</reference>
<protein>
    <recommendedName>
        <fullName evidence="7">Anoctamin transmembrane domain-containing protein</fullName>
    </recommendedName>
</protein>
<dbReference type="eggNOG" id="KOG2513">
    <property type="taxonomic scope" value="Eukaryota"/>
</dbReference>
<keyword evidence="3 6" id="KW-1133">Transmembrane helix</keyword>
<evidence type="ECO:0000259" key="7">
    <source>
        <dbReference type="Pfam" id="PF04547"/>
    </source>
</evidence>
<dbReference type="OrthoDB" id="296386at2759"/>
<organism evidence="8">
    <name type="scientific">Aphanomyces invadans</name>
    <dbReference type="NCBI Taxonomy" id="157072"/>
    <lineage>
        <taxon>Eukaryota</taxon>
        <taxon>Sar</taxon>
        <taxon>Stramenopiles</taxon>
        <taxon>Oomycota</taxon>
        <taxon>Saprolegniomycetes</taxon>
        <taxon>Saprolegniales</taxon>
        <taxon>Verrucalvaceae</taxon>
        <taxon>Aphanomyces</taxon>
    </lineage>
</organism>
<feature type="transmembrane region" description="Helical" evidence="6">
    <location>
        <begin position="425"/>
        <end position="450"/>
    </location>
</feature>
<dbReference type="PANTHER" id="PTHR12308:SF73">
    <property type="entry name" value="ANOCTAMIN"/>
    <property type="match status" value="1"/>
</dbReference>
<dbReference type="GO" id="GO:0016020">
    <property type="term" value="C:membrane"/>
    <property type="evidence" value="ECO:0007669"/>
    <property type="project" value="UniProtKB-SubCell"/>
</dbReference>
<evidence type="ECO:0000256" key="4">
    <source>
        <dbReference type="ARBA" id="ARBA00023136"/>
    </source>
</evidence>
<dbReference type="AlphaFoldDB" id="A0A024UFG6"/>
<feature type="transmembrane region" description="Helical" evidence="6">
    <location>
        <begin position="721"/>
        <end position="742"/>
    </location>
</feature>
<evidence type="ECO:0000256" key="3">
    <source>
        <dbReference type="ARBA" id="ARBA00022989"/>
    </source>
</evidence>
<evidence type="ECO:0000313" key="8">
    <source>
        <dbReference type="EMBL" id="ETW04910.1"/>
    </source>
</evidence>
<dbReference type="GeneID" id="20081062"/>
<dbReference type="InterPro" id="IPR007632">
    <property type="entry name" value="Anoctamin"/>
</dbReference>
<keyword evidence="4 6" id="KW-0472">Membrane</keyword>
<feature type="domain" description="Anoctamin transmembrane" evidence="7">
    <location>
        <begin position="320"/>
        <end position="793"/>
    </location>
</feature>
<feature type="compositionally biased region" description="Polar residues" evidence="5">
    <location>
        <begin position="7"/>
        <end position="16"/>
    </location>
</feature>
<feature type="transmembrane region" description="Helical" evidence="6">
    <location>
        <begin position="762"/>
        <end position="782"/>
    </location>
</feature>
<dbReference type="EMBL" id="KI913957">
    <property type="protein sequence ID" value="ETW04910.1"/>
    <property type="molecule type" value="Genomic_DNA"/>
</dbReference>
<feature type="region of interest" description="Disordered" evidence="5">
    <location>
        <begin position="1"/>
        <end position="38"/>
    </location>
</feature>